<dbReference type="SMART" id="SM01383">
    <property type="entry name" value="Ribosomal_L2"/>
    <property type="match status" value="1"/>
</dbReference>
<dbReference type="SUPFAM" id="SSF50249">
    <property type="entry name" value="Nucleic acid-binding proteins"/>
    <property type="match status" value="1"/>
</dbReference>
<dbReference type="InterPro" id="IPR012340">
    <property type="entry name" value="NA-bd_OB-fold"/>
</dbReference>
<dbReference type="Pfam" id="PF00181">
    <property type="entry name" value="Ribosomal_L2_N"/>
    <property type="match status" value="1"/>
</dbReference>
<comment type="caution">
    <text evidence="5">The sequence shown here is derived from an EMBL/GenBank/DDBJ whole genome shotgun (WGS) entry which is preliminary data.</text>
</comment>
<dbReference type="GO" id="GO:0005762">
    <property type="term" value="C:mitochondrial large ribosomal subunit"/>
    <property type="evidence" value="ECO:0007669"/>
    <property type="project" value="TreeGrafter"/>
</dbReference>
<reference evidence="5" key="1">
    <citation type="journal article" date="2020" name="New Phytol.">
        <title>Comparative genomics reveals dynamic genome evolution in host specialist ectomycorrhizal fungi.</title>
        <authorList>
            <person name="Lofgren L.A."/>
            <person name="Nguyen N.H."/>
            <person name="Vilgalys R."/>
            <person name="Ruytinx J."/>
            <person name="Liao H.L."/>
            <person name="Branco S."/>
            <person name="Kuo A."/>
            <person name="LaButti K."/>
            <person name="Lipzen A."/>
            <person name="Andreopoulos W."/>
            <person name="Pangilinan J."/>
            <person name="Riley R."/>
            <person name="Hundley H."/>
            <person name="Na H."/>
            <person name="Barry K."/>
            <person name="Grigoriev I.V."/>
            <person name="Stajich J.E."/>
            <person name="Kennedy P.G."/>
        </authorList>
    </citation>
    <scope>NUCLEOTIDE SEQUENCE</scope>
    <source>
        <strain evidence="5">MN1</strain>
    </source>
</reference>
<evidence type="ECO:0000259" key="4">
    <source>
        <dbReference type="SMART" id="SM01383"/>
    </source>
</evidence>
<feature type="domain" description="Large ribosomal subunit protein uL2 RNA-binding" evidence="4">
    <location>
        <begin position="143"/>
        <end position="215"/>
    </location>
</feature>
<evidence type="ECO:0000256" key="2">
    <source>
        <dbReference type="ARBA" id="ARBA00022980"/>
    </source>
</evidence>
<keyword evidence="3" id="KW-0687">Ribonucleoprotein</keyword>
<evidence type="ECO:0000256" key="1">
    <source>
        <dbReference type="ARBA" id="ARBA00005636"/>
    </source>
</evidence>
<dbReference type="RefSeq" id="XP_041191501.1">
    <property type="nucleotide sequence ID" value="XM_041340381.1"/>
</dbReference>
<gene>
    <name evidence="5" type="ORF">BJ212DRAFT_1482220</name>
</gene>
<dbReference type="Proteomes" id="UP000807769">
    <property type="component" value="Unassembled WGS sequence"/>
</dbReference>
<dbReference type="InterPro" id="IPR002171">
    <property type="entry name" value="Ribosomal_uL2"/>
</dbReference>
<evidence type="ECO:0000313" key="5">
    <source>
        <dbReference type="EMBL" id="KAG1813865.1"/>
    </source>
</evidence>
<keyword evidence="2" id="KW-0689">Ribosomal protein</keyword>
<evidence type="ECO:0000313" key="6">
    <source>
        <dbReference type="Proteomes" id="UP000807769"/>
    </source>
</evidence>
<dbReference type="InterPro" id="IPR022666">
    <property type="entry name" value="Ribosomal_uL2_RNA-bd_dom"/>
</dbReference>
<keyword evidence="6" id="KW-1185">Reference proteome</keyword>
<dbReference type="Gene3D" id="2.40.50.140">
    <property type="entry name" value="Nucleic acid-binding proteins"/>
    <property type="match status" value="1"/>
</dbReference>
<dbReference type="OrthoDB" id="268576at2759"/>
<sequence>MSRERVCLFRANNIPLRLAKNNFYIFRFSYLEALFCRQTAICCAFVHYALFRQLGAPSSSRALTHVFQTTTATNSIARTYATHFTRGSKDEPKATSLDVDNNVFKTYKPVSPGIRHLRRPINDHIYQGRPVRLLTACLRKHGGRNSHGRITVRFRGGGHKRRVRLIDFLRTEPGEYDVIRIEYDPGRSAHIALIKARDANTEGKAKWKYILATEE</sequence>
<comment type="similarity">
    <text evidence="1">Belongs to the universal ribosomal protein uL2 family.</text>
</comment>
<dbReference type="AlphaFoldDB" id="A0A9P7JC69"/>
<dbReference type="PANTHER" id="PTHR13691">
    <property type="entry name" value="RIBOSOMAL PROTEIN L2"/>
    <property type="match status" value="1"/>
</dbReference>
<proteinExistence type="inferred from homology"/>
<dbReference type="GO" id="GO:0003735">
    <property type="term" value="F:structural constituent of ribosome"/>
    <property type="evidence" value="ECO:0007669"/>
    <property type="project" value="InterPro"/>
</dbReference>
<evidence type="ECO:0000256" key="3">
    <source>
        <dbReference type="ARBA" id="ARBA00023274"/>
    </source>
</evidence>
<dbReference type="PANTHER" id="PTHR13691:SF5">
    <property type="entry name" value="LARGE RIBOSOMAL SUBUNIT PROTEIN UL2M"/>
    <property type="match status" value="1"/>
</dbReference>
<organism evidence="5 6">
    <name type="scientific">Suillus subaureus</name>
    <dbReference type="NCBI Taxonomy" id="48587"/>
    <lineage>
        <taxon>Eukaryota</taxon>
        <taxon>Fungi</taxon>
        <taxon>Dikarya</taxon>
        <taxon>Basidiomycota</taxon>
        <taxon>Agaricomycotina</taxon>
        <taxon>Agaricomycetes</taxon>
        <taxon>Agaricomycetidae</taxon>
        <taxon>Boletales</taxon>
        <taxon>Suillineae</taxon>
        <taxon>Suillaceae</taxon>
        <taxon>Suillus</taxon>
    </lineage>
</organism>
<dbReference type="GO" id="GO:0032543">
    <property type="term" value="P:mitochondrial translation"/>
    <property type="evidence" value="ECO:0007669"/>
    <property type="project" value="TreeGrafter"/>
</dbReference>
<accession>A0A9P7JC69</accession>
<dbReference type="GO" id="GO:0003723">
    <property type="term" value="F:RNA binding"/>
    <property type="evidence" value="ECO:0007669"/>
    <property type="project" value="TreeGrafter"/>
</dbReference>
<dbReference type="GeneID" id="64634397"/>
<name>A0A9P7JC69_9AGAM</name>
<dbReference type="EMBL" id="JABBWG010000022">
    <property type="protein sequence ID" value="KAG1813865.1"/>
    <property type="molecule type" value="Genomic_DNA"/>
</dbReference>
<protein>
    <recommendedName>
        <fullName evidence="4">Large ribosomal subunit protein uL2 RNA-binding domain-containing protein</fullName>
    </recommendedName>
</protein>